<comment type="caution">
    <text evidence="1">The sequence shown here is derived from an EMBL/GenBank/DDBJ whole genome shotgun (WGS) entry which is preliminary data.</text>
</comment>
<protein>
    <submittedName>
        <fullName evidence="1">Uncharacterized protein</fullName>
    </submittedName>
</protein>
<proteinExistence type="predicted"/>
<dbReference type="Proteomes" id="UP001177670">
    <property type="component" value="Unassembled WGS sequence"/>
</dbReference>
<gene>
    <name evidence="1" type="ORF">K0M31_015223</name>
</gene>
<dbReference type="AlphaFoldDB" id="A0AA40KFH5"/>
<organism evidence="1 2">
    <name type="scientific">Melipona bicolor</name>
    <dbReference type="NCBI Taxonomy" id="60889"/>
    <lineage>
        <taxon>Eukaryota</taxon>
        <taxon>Metazoa</taxon>
        <taxon>Ecdysozoa</taxon>
        <taxon>Arthropoda</taxon>
        <taxon>Hexapoda</taxon>
        <taxon>Insecta</taxon>
        <taxon>Pterygota</taxon>
        <taxon>Neoptera</taxon>
        <taxon>Endopterygota</taxon>
        <taxon>Hymenoptera</taxon>
        <taxon>Apocrita</taxon>
        <taxon>Aculeata</taxon>
        <taxon>Apoidea</taxon>
        <taxon>Anthophila</taxon>
        <taxon>Apidae</taxon>
        <taxon>Melipona</taxon>
    </lineage>
</organism>
<evidence type="ECO:0000313" key="1">
    <source>
        <dbReference type="EMBL" id="KAK1118176.1"/>
    </source>
</evidence>
<evidence type="ECO:0000313" key="2">
    <source>
        <dbReference type="Proteomes" id="UP001177670"/>
    </source>
</evidence>
<reference evidence="1" key="1">
    <citation type="submission" date="2021-10" db="EMBL/GenBank/DDBJ databases">
        <title>Melipona bicolor Genome sequencing and assembly.</title>
        <authorList>
            <person name="Araujo N.S."/>
            <person name="Arias M.C."/>
        </authorList>
    </citation>
    <scope>NUCLEOTIDE SEQUENCE</scope>
    <source>
        <strain evidence="1">USP_2M_L1-L4_2017</strain>
        <tissue evidence="1">Whole body</tissue>
    </source>
</reference>
<keyword evidence="2" id="KW-1185">Reference proteome</keyword>
<name>A0AA40KFH5_9HYME</name>
<accession>A0AA40KFH5</accession>
<sequence>MGPRSMGLPERMPFPVNHRTLLSSLIALLAFAFHSGRLLPSCWRAYHLSVPRQGPPLFDNETKLDSVRTVETLVLQSKIVTSVKNSTFSEAEWDNRTMVFSRMDVGFLQVTTRRFGVGGFGFRLVARQVEVVFSQNGTTLKLGQCRLGRWFQLVTRQVEIGFSQNGTTLSLGQRRLGRCWTPSTTTMDNRCASGFSWLEE</sequence>
<dbReference type="EMBL" id="JAHYIQ010000044">
    <property type="protein sequence ID" value="KAK1118176.1"/>
    <property type="molecule type" value="Genomic_DNA"/>
</dbReference>